<accession>A0A7G2C9K3</accession>
<organism evidence="1 2">
    <name type="scientific">Angomonas deanei</name>
    <dbReference type="NCBI Taxonomy" id="59799"/>
    <lineage>
        <taxon>Eukaryota</taxon>
        <taxon>Discoba</taxon>
        <taxon>Euglenozoa</taxon>
        <taxon>Kinetoplastea</taxon>
        <taxon>Metakinetoplastina</taxon>
        <taxon>Trypanosomatida</taxon>
        <taxon>Trypanosomatidae</taxon>
        <taxon>Strigomonadinae</taxon>
        <taxon>Angomonas</taxon>
    </lineage>
</organism>
<dbReference type="VEuPathDB" id="TriTrypDB:ADEAN_000399200"/>
<sequence>MNDLRERSDVENVLGRVEDWSEIVCGTDMNWNDPQTLSYLLALEEEIREEALWELFEQGRNPDWEEYFYSLNH</sequence>
<dbReference type="EMBL" id="LR877151">
    <property type="protein sequence ID" value="CAD2216530.1"/>
    <property type="molecule type" value="Genomic_DNA"/>
</dbReference>
<keyword evidence="2" id="KW-1185">Reference proteome</keyword>
<evidence type="ECO:0000313" key="1">
    <source>
        <dbReference type="EMBL" id="CAD2216530.1"/>
    </source>
</evidence>
<gene>
    <name evidence="1" type="ORF">ADEAN_000399200</name>
</gene>
<name>A0A7G2C9K3_9TRYP</name>
<proteinExistence type="predicted"/>
<dbReference type="Proteomes" id="UP000515908">
    <property type="component" value="Chromosome 07"/>
</dbReference>
<evidence type="ECO:0000313" key="2">
    <source>
        <dbReference type="Proteomes" id="UP000515908"/>
    </source>
</evidence>
<reference evidence="1 2" key="1">
    <citation type="submission" date="2020-08" db="EMBL/GenBank/DDBJ databases">
        <authorList>
            <person name="Newling K."/>
            <person name="Davey J."/>
            <person name="Forrester S."/>
        </authorList>
    </citation>
    <scope>NUCLEOTIDE SEQUENCE [LARGE SCALE GENOMIC DNA]</scope>
    <source>
        <strain evidence="2">Crithidia deanei Carvalho (ATCC PRA-265)</strain>
    </source>
</reference>
<protein>
    <submittedName>
        <fullName evidence="1">Uncharacterized protein</fullName>
    </submittedName>
</protein>
<dbReference type="AlphaFoldDB" id="A0A7G2C9K3"/>